<dbReference type="InterPro" id="IPR029056">
    <property type="entry name" value="Ribokinase-like"/>
</dbReference>
<dbReference type="CDD" id="cd01169">
    <property type="entry name" value="HMPP_kinase"/>
    <property type="match status" value="1"/>
</dbReference>
<feature type="domain" description="Pyridoxamine kinase/Phosphomethylpyrimidine kinase" evidence="3">
    <location>
        <begin position="18"/>
        <end position="254"/>
    </location>
</feature>
<proteinExistence type="predicted"/>
<evidence type="ECO:0000313" key="5">
    <source>
        <dbReference type="Proteomes" id="UP000319732"/>
    </source>
</evidence>
<reference evidence="4 5" key="1">
    <citation type="submission" date="2019-06" db="EMBL/GenBank/DDBJ databases">
        <title>Whole genome sequence for Cellvibrionaceae sp. R142.</title>
        <authorList>
            <person name="Wang G."/>
        </authorList>
    </citation>
    <scope>NUCLEOTIDE SEQUENCE [LARGE SCALE GENOMIC DNA]</scope>
    <source>
        <strain evidence="4 5">R142</strain>
    </source>
</reference>
<keyword evidence="4" id="KW-0808">Transferase</keyword>
<dbReference type="UniPathway" id="UPA00060">
    <property type="reaction ID" value="UER00138"/>
</dbReference>
<organism evidence="4 5">
    <name type="scientific">Exilibacterium tricleocarpae</name>
    <dbReference type="NCBI Taxonomy" id="2591008"/>
    <lineage>
        <taxon>Bacteria</taxon>
        <taxon>Pseudomonadati</taxon>
        <taxon>Pseudomonadota</taxon>
        <taxon>Gammaproteobacteria</taxon>
        <taxon>Cellvibrionales</taxon>
        <taxon>Cellvibrionaceae</taxon>
        <taxon>Exilibacterium</taxon>
    </lineage>
</organism>
<keyword evidence="4" id="KW-0418">Kinase</keyword>
<dbReference type="GO" id="GO:0005829">
    <property type="term" value="C:cytosol"/>
    <property type="evidence" value="ECO:0007669"/>
    <property type="project" value="TreeGrafter"/>
</dbReference>
<dbReference type="OrthoDB" id="9810880at2"/>
<sequence>MTQFDCTTPVVMSFSNHDPSGGTGIQADIETTASLGCHSTPIVTALCAKDTRDLKDVLPVETPLLIEQARAILEDMPVKAIKVGFTGSVENIEAMHTILRDYPKIPVVLHPVTSFCHSELLDAPAIIHATQALLLPLATIVTPNLVEAHDLAQQADTIDACAQEILDSGCRHLLISGTKRSHNSIESSLYGPEGLVKHYRKERLQACNHGCGATLSAAIAAYLAHGLRLVDAVEQGQNFAWHALAGGRRLGMGNRIPNRMYWADRNSDTLNYQTEGS</sequence>
<comment type="pathway">
    <text evidence="1">Cofactor biosynthesis; thiamine diphosphate biosynthesis.</text>
</comment>
<dbReference type="RefSeq" id="WP_142928487.1">
    <property type="nucleotide sequence ID" value="NZ_ML660099.1"/>
</dbReference>
<evidence type="ECO:0000256" key="1">
    <source>
        <dbReference type="ARBA" id="ARBA00004948"/>
    </source>
</evidence>
<evidence type="ECO:0000313" key="4">
    <source>
        <dbReference type="EMBL" id="TQV71711.1"/>
    </source>
</evidence>
<evidence type="ECO:0000256" key="2">
    <source>
        <dbReference type="ARBA" id="ARBA00012135"/>
    </source>
</evidence>
<dbReference type="GO" id="GO:0009229">
    <property type="term" value="P:thiamine diphosphate biosynthetic process"/>
    <property type="evidence" value="ECO:0007669"/>
    <property type="project" value="UniProtKB-UniPathway"/>
</dbReference>
<gene>
    <name evidence="4" type="ORF">FKG94_18835</name>
</gene>
<dbReference type="GO" id="GO:0008972">
    <property type="term" value="F:phosphomethylpyrimidine kinase activity"/>
    <property type="evidence" value="ECO:0007669"/>
    <property type="project" value="InterPro"/>
</dbReference>
<dbReference type="EMBL" id="VHSG01000020">
    <property type="protein sequence ID" value="TQV71711.1"/>
    <property type="molecule type" value="Genomic_DNA"/>
</dbReference>
<protein>
    <recommendedName>
        <fullName evidence="2">hydroxymethylpyrimidine kinase</fullName>
        <ecNumber evidence="2">2.7.1.49</ecNumber>
    </recommendedName>
</protein>
<dbReference type="PANTHER" id="PTHR20858:SF17">
    <property type="entry name" value="HYDROXYMETHYLPYRIMIDINE_PHOSPHOMETHYLPYRIMIDINE KINASE THI20-RELATED"/>
    <property type="match status" value="1"/>
</dbReference>
<keyword evidence="5" id="KW-1185">Reference proteome</keyword>
<dbReference type="PANTHER" id="PTHR20858">
    <property type="entry name" value="PHOSPHOMETHYLPYRIMIDINE KINASE"/>
    <property type="match status" value="1"/>
</dbReference>
<dbReference type="SUPFAM" id="SSF53613">
    <property type="entry name" value="Ribokinase-like"/>
    <property type="match status" value="1"/>
</dbReference>
<accession>A0A545T3A8</accession>
<comment type="caution">
    <text evidence="4">The sequence shown here is derived from an EMBL/GenBank/DDBJ whole genome shotgun (WGS) entry which is preliminary data.</text>
</comment>
<dbReference type="InterPro" id="IPR013749">
    <property type="entry name" value="PM/HMP-P_kinase-1"/>
</dbReference>
<dbReference type="EC" id="2.7.1.49" evidence="2"/>
<evidence type="ECO:0000259" key="3">
    <source>
        <dbReference type="Pfam" id="PF08543"/>
    </source>
</evidence>
<dbReference type="GO" id="GO:0009228">
    <property type="term" value="P:thiamine biosynthetic process"/>
    <property type="evidence" value="ECO:0007669"/>
    <property type="project" value="InterPro"/>
</dbReference>
<dbReference type="Gene3D" id="3.40.1190.20">
    <property type="match status" value="1"/>
</dbReference>
<dbReference type="Proteomes" id="UP000319732">
    <property type="component" value="Unassembled WGS sequence"/>
</dbReference>
<name>A0A545T3A8_9GAMM</name>
<dbReference type="GO" id="GO:0008902">
    <property type="term" value="F:hydroxymethylpyrimidine kinase activity"/>
    <property type="evidence" value="ECO:0007669"/>
    <property type="project" value="UniProtKB-EC"/>
</dbReference>
<dbReference type="Pfam" id="PF08543">
    <property type="entry name" value="Phos_pyr_kin"/>
    <property type="match status" value="1"/>
</dbReference>
<dbReference type="AlphaFoldDB" id="A0A545T3A8"/>
<dbReference type="InterPro" id="IPR004399">
    <property type="entry name" value="HMP/HMP-P_kinase_dom"/>
</dbReference>